<feature type="chain" id="PRO_5020799580" evidence="1">
    <location>
        <begin position="25"/>
        <end position="155"/>
    </location>
</feature>
<protein>
    <submittedName>
        <fullName evidence="2">Uncharacterized protein</fullName>
    </submittedName>
</protein>
<dbReference type="AlphaFoldDB" id="A0A4R5CRA6"/>
<accession>A0A4R5CRA6</accession>
<proteinExistence type="predicted"/>
<organism evidence="2 3">
    <name type="scientific">Flavobacterium sandaracinum</name>
    <dbReference type="NCBI Taxonomy" id="2541733"/>
    <lineage>
        <taxon>Bacteria</taxon>
        <taxon>Pseudomonadati</taxon>
        <taxon>Bacteroidota</taxon>
        <taxon>Flavobacteriia</taxon>
        <taxon>Flavobacteriales</taxon>
        <taxon>Flavobacteriaceae</taxon>
        <taxon>Flavobacterium</taxon>
    </lineage>
</organism>
<evidence type="ECO:0000313" key="2">
    <source>
        <dbReference type="EMBL" id="TDE01361.1"/>
    </source>
</evidence>
<dbReference type="RefSeq" id="WP_132067194.1">
    <property type="nucleotide sequence ID" value="NZ_SMFN01000021.1"/>
</dbReference>
<comment type="caution">
    <text evidence="2">The sequence shown here is derived from an EMBL/GenBank/DDBJ whole genome shotgun (WGS) entry which is preliminary data.</text>
</comment>
<dbReference type="Proteomes" id="UP000294644">
    <property type="component" value="Unassembled WGS sequence"/>
</dbReference>
<gene>
    <name evidence="2" type="ORF">E0F91_14635</name>
</gene>
<evidence type="ECO:0000256" key="1">
    <source>
        <dbReference type="SAM" id="SignalP"/>
    </source>
</evidence>
<dbReference type="OrthoDB" id="1358253at2"/>
<evidence type="ECO:0000313" key="3">
    <source>
        <dbReference type="Proteomes" id="UP000294644"/>
    </source>
</evidence>
<keyword evidence="3" id="KW-1185">Reference proteome</keyword>
<keyword evidence="1" id="KW-0732">Signal</keyword>
<dbReference type="EMBL" id="SMFN01000021">
    <property type="protein sequence ID" value="TDE01361.1"/>
    <property type="molecule type" value="Genomic_DNA"/>
</dbReference>
<feature type="signal peptide" evidence="1">
    <location>
        <begin position="1"/>
        <end position="24"/>
    </location>
</feature>
<sequence>MPIIKKLIILICFGCFCMSFSQEAENQLNTTVFINLNDKSVANFCINKSMTKAQFNFYLKGYKTKYEREEGIRKSKNGLATSLGIPTFIFSLYSSTVFSPKGIKPEKLKTLKGLNYITLKEFQNNSYQSTNSVYIIHKLNDGTYLKWKTYYLLEE</sequence>
<reference evidence="2 3" key="1">
    <citation type="submission" date="2019-03" db="EMBL/GenBank/DDBJ databases">
        <title>Flavobacterium LB-D12 sp. nov., isolated from arctic soil.</title>
        <authorList>
            <person name="Chaudhary D.K."/>
        </authorList>
    </citation>
    <scope>NUCLEOTIDE SEQUENCE [LARGE SCALE GENOMIC DNA]</scope>
    <source>
        <strain evidence="2 3">LB-D12</strain>
    </source>
</reference>
<name>A0A4R5CRA6_9FLAO</name>